<name>A0A1B1NP88_9VIBR</name>
<dbReference type="PROSITE" id="PS50887">
    <property type="entry name" value="GGDEF"/>
    <property type="match status" value="1"/>
</dbReference>
<keyword evidence="5" id="KW-1185">Reference proteome</keyword>
<dbReference type="NCBIfam" id="TIGR00254">
    <property type="entry name" value="GGDEF"/>
    <property type="match status" value="1"/>
</dbReference>
<proteinExistence type="predicted"/>
<dbReference type="GO" id="GO:1902201">
    <property type="term" value="P:negative regulation of bacterial-type flagellum-dependent cell motility"/>
    <property type="evidence" value="ECO:0007669"/>
    <property type="project" value="TreeGrafter"/>
</dbReference>
<reference evidence="4 5" key="1">
    <citation type="submission" date="2016-07" db="EMBL/GenBank/DDBJ databases">
        <title>Genome sequencing of Vibrio scophthalmi strain VS-05, an isolated from Paralichthys olivaceus.</title>
        <authorList>
            <person name="Han H.-J."/>
        </authorList>
    </citation>
    <scope>NUCLEOTIDE SEQUENCE [LARGE SCALE GENOMIC DNA]</scope>
    <source>
        <strain evidence="4 5">VS-05</strain>
    </source>
</reference>
<dbReference type="GO" id="GO:0043709">
    <property type="term" value="P:cell adhesion involved in single-species biofilm formation"/>
    <property type="evidence" value="ECO:0007669"/>
    <property type="project" value="TreeGrafter"/>
</dbReference>
<dbReference type="RefSeq" id="WP_005599175.1">
    <property type="nucleotide sequence ID" value="NZ_CP016307.1"/>
</dbReference>
<dbReference type="GeneID" id="96873609"/>
<dbReference type="SMART" id="SM00267">
    <property type="entry name" value="GGDEF"/>
    <property type="match status" value="1"/>
</dbReference>
<dbReference type="GO" id="GO:0052621">
    <property type="term" value="F:diguanylate cyclase activity"/>
    <property type="evidence" value="ECO:0007669"/>
    <property type="project" value="UniProtKB-EC"/>
</dbReference>
<gene>
    <name evidence="4" type="ORF">VSVS05_01414</name>
</gene>
<dbReference type="Proteomes" id="UP000092528">
    <property type="component" value="Chromosome 1"/>
</dbReference>
<comment type="cofactor">
    <cofactor evidence="1">
        <name>Mg(2+)</name>
        <dbReference type="ChEBI" id="CHEBI:18420"/>
    </cofactor>
</comment>
<dbReference type="EMBL" id="CP016414">
    <property type="protein sequence ID" value="ANU36539.1"/>
    <property type="molecule type" value="Genomic_DNA"/>
</dbReference>
<dbReference type="InterPro" id="IPR050469">
    <property type="entry name" value="Diguanylate_Cyclase"/>
</dbReference>
<dbReference type="KEGG" id="vsc:VSVS12_01793"/>
<dbReference type="GO" id="GO:0005886">
    <property type="term" value="C:plasma membrane"/>
    <property type="evidence" value="ECO:0007669"/>
    <property type="project" value="TreeGrafter"/>
</dbReference>
<evidence type="ECO:0000313" key="4">
    <source>
        <dbReference type="EMBL" id="ANU36539.1"/>
    </source>
</evidence>
<comment type="catalytic activity">
    <reaction evidence="3">
        <text>2 GTP = 3',3'-c-di-GMP + 2 diphosphate</text>
        <dbReference type="Rhea" id="RHEA:24898"/>
        <dbReference type="ChEBI" id="CHEBI:33019"/>
        <dbReference type="ChEBI" id="CHEBI:37565"/>
        <dbReference type="ChEBI" id="CHEBI:58805"/>
        <dbReference type="EC" id="2.7.7.65"/>
    </reaction>
</comment>
<dbReference type="AlphaFoldDB" id="A0A1B1NP88"/>
<dbReference type="InterPro" id="IPR048435">
    <property type="entry name" value="MASE6"/>
</dbReference>
<evidence type="ECO:0000256" key="1">
    <source>
        <dbReference type="ARBA" id="ARBA00001946"/>
    </source>
</evidence>
<dbReference type="EC" id="2.7.7.65" evidence="2"/>
<organism evidence="4 5">
    <name type="scientific">Vibrio scophthalmi</name>
    <dbReference type="NCBI Taxonomy" id="45658"/>
    <lineage>
        <taxon>Bacteria</taxon>
        <taxon>Pseudomonadati</taxon>
        <taxon>Pseudomonadota</taxon>
        <taxon>Gammaproteobacteria</taxon>
        <taxon>Vibrionales</taxon>
        <taxon>Vibrionaceae</taxon>
        <taxon>Vibrio</taxon>
    </lineage>
</organism>
<dbReference type="STRING" id="45658.VSVS12_01793"/>
<dbReference type="PATRIC" id="fig|45658.6.peg.1754"/>
<dbReference type="Pfam" id="PF20966">
    <property type="entry name" value="MASE6"/>
    <property type="match status" value="1"/>
</dbReference>
<evidence type="ECO:0000256" key="3">
    <source>
        <dbReference type="ARBA" id="ARBA00034247"/>
    </source>
</evidence>
<protein>
    <recommendedName>
        <fullName evidence="2">diguanylate cyclase</fullName>
        <ecNumber evidence="2">2.7.7.65</ecNumber>
    </recommendedName>
</protein>
<dbReference type="Pfam" id="PF00990">
    <property type="entry name" value="GGDEF"/>
    <property type="match status" value="1"/>
</dbReference>
<dbReference type="Gene3D" id="3.30.70.270">
    <property type="match status" value="1"/>
</dbReference>
<dbReference type="InterPro" id="IPR000160">
    <property type="entry name" value="GGDEF_dom"/>
</dbReference>
<dbReference type="CDD" id="cd01949">
    <property type="entry name" value="GGDEF"/>
    <property type="match status" value="1"/>
</dbReference>
<dbReference type="InterPro" id="IPR029787">
    <property type="entry name" value="Nucleotide_cyclase"/>
</dbReference>
<accession>A0A1B1NP88</accession>
<evidence type="ECO:0000256" key="2">
    <source>
        <dbReference type="ARBA" id="ARBA00012528"/>
    </source>
</evidence>
<dbReference type="InterPro" id="IPR043128">
    <property type="entry name" value="Rev_trsase/Diguanyl_cyclase"/>
</dbReference>
<evidence type="ECO:0000313" key="5">
    <source>
        <dbReference type="Proteomes" id="UP000092528"/>
    </source>
</evidence>
<dbReference type="PANTHER" id="PTHR45138:SF9">
    <property type="entry name" value="DIGUANYLATE CYCLASE DGCM-RELATED"/>
    <property type="match status" value="1"/>
</dbReference>
<dbReference type="FunFam" id="3.30.70.270:FF:000001">
    <property type="entry name" value="Diguanylate cyclase domain protein"/>
    <property type="match status" value="1"/>
</dbReference>
<sequence length="346" mass="39327">MEADIFNPSQQIRRAVLFWLSLLLTFAAIVIAYLNITLGSPQLMWGYDTLFALFSGYVCFQTYYNHCRQLVIEIYAYALIGAIALGVALHSIHHGMLIWASLFPLMFYLLLGTKKGAIATTIGIVLVLSAAVFKMLQYHGVFHPYILVNFILCYLCIWVVSHILEVKRAHSDSSLQQLASRDSLTGVYNRHALVHNFERYRRNNIQQPMALLILDLDFFKQVNDQYGHDVGDKVLIQAAALIDKHSDENPVYRIGGEEFCVALRNTSSKEALYKAERIRKAIEDYHFFSAEKPIALTASIGVYQCDPFNSLENVLHIADMELYKAKKNGRNQVMAYQDNEQAIAES</sequence>
<dbReference type="PANTHER" id="PTHR45138">
    <property type="entry name" value="REGULATORY COMPONENTS OF SENSORY TRANSDUCTION SYSTEM"/>
    <property type="match status" value="1"/>
</dbReference>
<dbReference type="SUPFAM" id="SSF55073">
    <property type="entry name" value="Nucleotide cyclase"/>
    <property type="match status" value="1"/>
</dbReference>